<dbReference type="EMBL" id="LT670817">
    <property type="protein sequence ID" value="SHH15171.1"/>
    <property type="molecule type" value="Genomic_DNA"/>
</dbReference>
<dbReference type="Proteomes" id="UP000189796">
    <property type="component" value="Chromosome I"/>
</dbReference>
<name>A0A1M5QMT4_9BRAD</name>
<dbReference type="OrthoDB" id="9869784at2"/>
<sequence>MEELRKHSHRLPRLWDAFKAEIGGADFSRFDPAIAALHAYEYLRYPDDALKNGMASTISSHRDLAGNTGLPLPPGLPPEISANIARRRASLPKVPTYELCLQDVDEMVEAIFAAAKVNPRSFSSQANLKAQQVLVDGNLASGLLK</sequence>
<protein>
    <submittedName>
        <fullName evidence="1">Uncharacterized protein</fullName>
    </submittedName>
</protein>
<gene>
    <name evidence="1" type="ORF">SAMN05443248_3877</name>
</gene>
<accession>A0A1M5QMT4</accession>
<reference evidence="1 2" key="1">
    <citation type="submission" date="2016-11" db="EMBL/GenBank/DDBJ databases">
        <authorList>
            <person name="Jaros S."/>
            <person name="Januszkiewicz K."/>
            <person name="Wedrychowicz H."/>
        </authorList>
    </citation>
    <scope>NUCLEOTIDE SEQUENCE [LARGE SCALE GENOMIC DNA]</scope>
    <source>
        <strain evidence="1 2">GAS138</strain>
    </source>
</reference>
<dbReference type="RefSeq" id="WP_154072344.1">
    <property type="nucleotide sequence ID" value="NZ_LT670817.1"/>
</dbReference>
<evidence type="ECO:0000313" key="2">
    <source>
        <dbReference type="Proteomes" id="UP000189796"/>
    </source>
</evidence>
<organism evidence="1 2">
    <name type="scientific">Bradyrhizobium erythrophlei</name>
    <dbReference type="NCBI Taxonomy" id="1437360"/>
    <lineage>
        <taxon>Bacteria</taxon>
        <taxon>Pseudomonadati</taxon>
        <taxon>Pseudomonadota</taxon>
        <taxon>Alphaproteobacteria</taxon>
        <taxon>Hyphomicrobiales</taxon>
        <taxon>Nitrobacteraceae</taxon>
        <taxon>Bradyrhizobium</taxon>
    </lineage>
</organism>
<proteinExistence type="predicted"/>
<evidence type="ECO:0000313" key="1">
    <source>
        <dbReference type="EMBL" id="SHH15171.1"/>
    </source>
</evidence>
<dbReference type="AlphaFoldDB" id="A0A1M5QMT4"/>